<evidence type="ECO:0000313" key="1">
    <source>
        <dbReference type="EMBL" id="KAK3739873.1"/>
    </source>
</evidence>
<accession>A0AAE0YBU4</accession>
<dbReference type="EMBL" id="JAWDGP010006500">
    <property type="protein sequence ID" value="KAK3739873.1"/>
    <property type="molecule type" value="Genomic_DNA"/>
</dbReference>
<reference evidence="1" key="1">
    <citation type="journal article" date="2023" name="G3 (Bethesda)">
        <title>A reference genome for the long-term kleptoplast-retaining sea slug Elysia crispata morphotype clarki.</title>
        <authorList>
            <person name="Eastman K.E."/>
            <person name="Pendleton A.L."/>
            <person name="Shaikh M.A."/>
            <person name="Suttiyut T."/>
            <person name="Ogas R."/>
            <person name="Tomko P."/>
            <person name="Gavelis G."/>
            <person name="Widhalm J.R."/>
            <person name="Wisecaver J.H."/>
        </authorList>
    </citation>
    <scope>NUCLEOTIDE SEQUENCE</scope>
    <source>
        <strain evidence="1">ECLA1</strain>
    </source>
</reference>
<organism evidence="1 2">
    <name type="scientific">Elysia crispata</name>
    <name type="common">lettuce slug</name>
    <dbReference type="NCBI Taxonomy" id="231223"/>
    <lineage>
        <taxon>Eukaryota</taxon>
        <taxon>Metazoa</taxon>
        <taxon>Spiralia</taxon>
        <taxon>Lophotrochozoa</taxon>
        <taxon>Mollusca</taxon>
        <taxon>Gastropoda</taxon>
        <taxon>Heterobranchia</taxon>
        <taxon>Euthyneura</taxon>
        <taxon>Panpulmonata</taxon>
        <taxon>Sacoglossa</taxon>
        <taxon>Placobranchoidea</taxon>
        <taxon>Plakobranchidae</taxon>
        <taxon>Elysia</taxon>
    </lineage>
</organism>
<sequence>MRQEWTRHQGDTSSQLNCQGLTKYLRHNIITLELQRMLNTISVTIGWFSRACATASQTMSPPGSSPSDKNSPNISCIGESCTLTMIDGNTMRPG</sequence>
<evidence type="ECO:0000313" key="2">
    <source>
        <dbReference type="Proteomes" id="UP001283361"/>
    </source>
</evidence>
<comment type="caution">
    <text evidence="1">The sequence shown here is derived from an EMBL/GenBank/DDBJ whole genome shotgun (WGS) entry which is preliminary data.</text>
</comment>
<dbReference type="Proteomes" id="UP001283361">
    <property type="component" value="Unassembled WGS sequence"/>
</dbReference>
<keyword evidence="2" id="KW-1185">Reference proteome</keyword>
<dbReference type="AlphaFoldDB" id="A0AAE0YBU4"/>
<name>A0AAE0YBU4_9GAST</name>
<proteinExistence type="predicted"/>
<protein>
    <submittedName>
        <fullName evidence="1">Uncharacterized protein</fullName>
    </submittedName>
</protein>
<gene>
    <name evidence="1" type="ORF">RRG08_020317</name>
</gene>